<evidence type="ECO:0000259" key="7">
    <source>
        <dbReference type="PROSITE" id="PS50853"/>
    </source>
</evidence>
<keyword evidence="3" id="KW-0732">Signal</keyword>
<comment type="subcellular location">
    <subcellularLocation>
        <location evidence="1">Secreted</location>
    </subcellularLocation>
</comment>
<dbReference type="InterPro" id="IPR013783">
    <property type="entry name" value="Ig-like_fold"/>
</dbReference>
<dbReference type="SUPFAM" id="SSF81296">
    <property type="entry name" value="E set domains"/>
    <property type="match status" value="1"/>
</dbReference>
<sequence length="415" mass="45687">MNLQTAPRRSNTASTLFMALGALAFTLLLSIVLSESASAHGYMESPASRALLCKDKQNTNCGAVQYEPQSLEAIGGFPKSGPADGQITGAGIFKELYEQTNTRWKKVNMTGGKQTFTWKLTAAHVSDNWRYYITKKDWDPSKPLTRANLEPEPFCYIDYKGAKPPFTVSHECNVPTDRSGYHLILGVWEIADTVNAFYQVIDVNLTNDGSTPQPQPEPPSAPGKLESALQTAKSIVLSWLPSSSELKIQKYDVYRDGVLCGSTAHTTITDEGLLADKAYTYTVRAVDVNGKTSPLSTPLTVRTLKEENGGGNEGGGHNGGENGNSQLPQWDTKIVYLKGHKVQYKGLEYEAQYWTQNNAPDASAAWKLLSNVTVEWNSSKAYLGGDRVTYNGVTYTARWWTMSDKPDQSDVWQKA</sequence>
<dbReference type="CDD" id="cd12215">
    <property type="entry name" value="ChiC_BD"/>
    <property type="match status" value="2"/>
</dbReference>
<keyword evidence="2" id="KW-0964">Secreted</keyword>
<dbReference type="Gene3D" id="2.10.10.20">
    <property type="entry name" value="Carbohydrate-binding module superfamily 5/12"/>
    <property type="match status" value="2"/>
</dbReference>
<keyword evidence="9" id="KW-1185">Reference proteome</keyword>
<feature type="region of interest" description="Disordered" evidence="6">
    <location>
        <begin position="208"/>
        <end position="227"/>
    </location>
</feature>
<keyword evidence="4" id="KW-0378">Hydrolase</keyword>
<evidence type="ECO:0000313" key="9">
    <source>
        <dbReference type="Proteomes" id="UP000261905"/>
    </source>
</evidence>
<dbReference type="Pfam" id="PF02839">
    <property type="entry name" value="CBM_5_12"/>
    <property type="match status" value="2"/>
</dbReference>
<feature type="compositionally biased region" description="Gly residues" evidence="6">
    <location>
        <begin position="309"/>
        <end position="322"/>
    </location>
</feature>
<gene>
    <name evidence="8" type="ORF">DX130_17540</name>
</gene>
<dbReference type="Proteomes" id="UP000261905">
    <property type="component" value="Unassembled WGS sequence"/>
</dbReference>
<dbReference type="InterPro" id="IPR003961">
    <property type="entry name" value="FN3_dom"/>
</dbReference>
<dbReference type="GO" id="GO:0005576">
    <property type="term" value="C:extracellular region"/>
    <property type="evidence" value="ECO:0007669"/>
    <property type="project" value="UniProtKB-SubCell"/>
</dbReference>
<dbReference type="FunFam" id="2.70.50.50:FF:000001">
    <property type="entry name" value="Chitin-binding protein"/>
    <property type="match status" value="1"/>
</dbReference>
<dbReference type="CDD" id="cd21177">
    <property type="entry name" value="LPMO_AA10"/>
    <property type="match status" value="1"/>
</dbReference>
<dbReference type="SMART" id="SM00495">
    <property type="entry name" value="ChtBD3"/>
    <property type="match status" value="2"/>
</dbReference>
<feature type="region of interest" description="Disordered" evidence="6">
    <location>
        <begin position="304"/>
        <end position="326"/>
    </location>
</feature>
<dbReference type="GO" id="GO:0004553">
    <property type="term" value="F:hydrolase activity, hydrolyzing O-glycosyl compounds"/>
    <property type="evidence" value="ECO:0007669"/>
    <property type="project" value="InterPro"/>
</dbReference>
<dbReference type="RefSeq" id="WP_116047585.1">
    <property type="nucleotide sequence ID" value="NZ_QUBQ01000003.1"/>
</dbReference>
<dbReference type="InterPro" id="IPR036573">
    <property type="entry name" value="CBM_sf_5/12"/>
</dbReference>
<proteinExistence type="predicted"/>
<dbReference type="PROSITE" id="PS50853">
    <property type="entry name" value="FN3"/>
    <property type="match status" value="1"/>
</dbReference>
<keyword evidence="5" id="KW-0624">Polysaccharide degradation</keyword>
<reference evidence="8 9" key="1">
    <citation type="submission" date="2018-08" db="EMBL/GenBank/DDBJ databases">
        <title>Paenibacillus sp. M4BSY-1, whole genome shotgun sequence.</title>
        <authorList>
            <person name="Tuo L."/>
        </authorList>
    </citation>
    <scope>NUCLEOTIDE SEQUENCE [LARGE SCALE GENOMIC DNA]</scope>
    <source>
        <strain evidence="8 9">M4BSY-1</strain>
    </source>
</reference>
<dbReference type="Pfam" id="PF00041">
    <property type="entry name" value="fn3"/>
    <property type="match status" value="1"/>
</dbReference>
<dbReference type="Gene3D" id="2.70.50.50">
    <property type="entry name" value="chitin-binding protein cbp21"/>
    <property type="match status" value="1"/>
</dbReference>
<dbReference type="PANTHER" id="PTHR34823">
    <property type="entry name" value="GLCNAC-BINDING PROTEIN A"/>
    <property type="match status" value="1"/>
</dbReference>
<dbReference type="InterPro" id="IPR014756">
    <property type="entry name" value="Ig_E-set"/>
</dbReference>
<dbReference type="SUPFAM" id="SSF49265">
    <property type="entry name" value="Fibronectin type III"/>
    <property type="match status" value="1"/>
</dbReference>
<dbReference type="Pfam" id="PF03067">
    <property type="entry name" value="LPMO_10"/>
    <property type="match status" value="1"/>
</dbReference>
<dbReference type="InterPro" id="IPR003610">
    <property type="entry name" value="CBM5/12"/>
</dbReference>
<dbReference type="AlphaFoldDB" id="A0A371PEI6"/>
<evidence type="ECO:0000256" key="3">
    <source>
        <dbReference type="ARBA" id="ARBA00022729"/>
    </source>
</evidence>
<dbReference type="GO" id="GO:0030246">
    <property type="term" value="F:carbohydrate binding"/>
    <property type="evidence" value="ECO:0007669"/>
    <property type="project" value="InterPro"/>
</dbReference>
<feature type="domain" description="Fibronectin type-III" evidence="7">
    <location>
        <begin position="221"/>
        <end position="306"/>
    </location>
</feature>
<dbReference type="SMART" id="SM00060">
    <property type="entry name" value="FN3"/>
    <property type="match status" value="1"/>
</dbReference>
<evidence type="ECO:0000256" key="4">
    <source>
        <dbReference type="ARBA" id="ARBA00022801"/>
    </source>
</evidence>
<dbReference type="InterPro" id="IPR004302">
    <property type="entry name" value="Cellulose/chitin-bd_N"/>
</dbReference>
<dbReference type="EMBL" id="QUBQ01000003">
    <property type="protein sequence ID" value="REK74332.1"/>
    <property type="molecule type" value="Genomic_DNA"/>
</dbReference>
<dbReference type="CDD" id="cd00063">
    <property type="entry name" value="FN3"/>
    <property type="match status" value="1"/>
</dbReference>
<dbReference type="InterPro" id="IPR036116">
    <property type="entry name" value="FN3_sf"/>
</dbReference>
<accession>A0A371PEI6</accession>
<organism evidence="8 9">
    <name type="scientific">Paenibacillus paeoniae</name>
    <dbReference type="NCBI Taxonomy" id="2292705"/>
    <lineage>
        <taxon>Bacteria</taxon>
        <taxon>Bacillati</taxon>
        <taxon>Bacillota</taxon>
        <taxon>Bacilli</taxon>
        <taxon>Bacillales</taxon>
        <taxon>Paenibacillaceae</taxon>
        <taxon>Paenibacillus</taxon>
    </lineage>
</organism>
<evidence type="ECO:0000256" key="2">
    <source>
        <dbReference type="ARBA" id="ARBA00022525"/>
    </source>
</evidence>
<protein>
    <submittedName>
        <fullName evidence="8">Chitin-binding protein</fullName>
    </submittedName>
</protein>
<dbReference type="PANTHER" id="PTHR34823:SF1">
    <property type="entry name" value="CHITIN-BINDING TYPE-4 DOMAIN-CONTAINING PROTEIN"/>
    <property type="match status" value="1"/>
</dbReference>
<comment type="caution">
    <text evidence="8">The sequence shown here is derived from an EMBL/GenBank/DDBJ whole genome shotgun (WGS) entry which is preliminary data.</text>
</comment>
<evidence type="ECO:0000256" key="6">
    <source>
        <dbReference type="SAM" id="MobiDB-lite"/>
    </source>
</evidence>
<dbReference type="GO" id="GO:0000272">
    <property type="term" value="P:polysaccharide catabolic process"/>
    <property type="evidence" value="ECO:0007669"/>
    <property type="project" value="UniProtKB-KW"/>
</dbReference>
<keyword evidence="5" id="KW-0119">Carbohydrate metabolism</keyword>
<dbReference type="SUPFAM" id="SSF51055">
    <property type="entry name" value="Carbohydrate binding domain"/>
    <property type="match status" value="2"/>
</dbReference>
<evidence type="ECO:0000256" key="1">
    <source>
        <dbReference type="ARBA" id="ARBA00004613"/>
    </source>
</evidence>
<dbReference type="InterPro" id="IPR051024">
    <property type="entry name" value="GlcNAc_Chitin_IntDeg"/>
</dbReference>
<evidence type="ECO:0000313" key="8">
    <source>
        <dbReference type="EMBL" id="REK74332.1"/>
    </source>
</evidence>
<dbReference type="OrthoDB" id="2702399at2"/>
<evidence type="ECO:0000256" key="5">
    <source>
        <dbReference type="ARBA" id="ARBA00023326"/>
    </source>
</evidence>
<dbReference type="Gene3D" id="2.60.40.10">
    <property type="entry name" value="Immunoglobulins"/>
    <property type="match status" value="1"/>
</dbReference>
<name>A0A371PEI6_9BACL</name>